<dbReference type="EMBL" id="QGKW02000717">
    <property type="protein sequence ID" value="KAF2598807.1"/>
    <property type="molecule type" value="Genomic_DNA"/>
</dbReference>
<dbReference type="EMBL" id="QGKY02001250">
    <property type="protein sequence ID" value="KAF2562421.1"/>
    <property type="molecule type" value="Genomic_DNA"/>
</dbReference>
<evidence type="ECO:0000256" key="5">
    <source>
        <dbReference type="SAM" id="MobiDB-lite"/>
    </source>
</evidence>
<evidence type="ECO:0000256" key="1">
    <source>
        <dbReference type="ARBA" id="ARBA00005234"/>
    </source>
</evidence>
<keyword evidence="4" id="KW-0788">Thiol protease</keyword>
<protein>
    <recommendedName>
        <fullName evidence="6">Ubiquitin-like protease family profile domain-containing protein</fullName>
    </recommendedName>
</protein>
<dbReference type="Gene3D" id="3.40.395.10">
    <property type="entry name" value="Adenoviral Proteinase, Chain A"/>
    <property type="match status" value="1"/>
</dbReference>
<dbReference type="GO" id="GO:0016929">
    <property type="term" value="F:deSUMOylase activity"/>
    <property type="evidence" value="ECO:0007669"/>
    <property type="project" value="TreeGrafter"/>
</dbReference>
<dbReference type="PANTHER" id="PTHR12606:SF136">
    <property type="entry name" value="ULP1 PROTEASE FAMILY PROTEIN"/>
    <property type="match status" value="1"/>
</dbReference>
<dbReference type="Pfam" id="PF02902">
    <property type="entry name" value="Peptidase_C48"/>
    <property type="match status" value="1"/>
</dbReference>
<feature type="compositionally biased region" description="Acidic residues" evidence="5">
    <location>
        <begin position="254"/>
        <end position="275"/>
    </location>
</feature>
<reference evidence="8" key="1">
    <citation type="submission" date="2019-12" db="EMBL/GenBank/DDBJ databases">
        <title>Genome sequencing and annotation of Brassica cretica.</title>
        <authorList>
            <person name="Studholme D.J."/>
            <person name="Sarris P.F."/>
        </authorList>
    </citation>
    <scope>NUCLEOTIDE SEQUENCE</scope>
    <source>
        <strain evidence="8">PFS-001/15</strain>
        <strain evidence="7">PFS-102/07</strain>
        <tissue evidence="8">Leaf</tissue>
    </source>
</reference>
<organism evidence="8 9">
    <name type="scientific">Brassica cretica</name>
    <name type="common">Mustard</name>
    <dbReference type="NCBI Taxonomy" id="69181"/>
    <lineage>
        <taxon>Eukaryota</taxon>
        <taxon>Viridiplantae</taxon>
        <taxon>Streptophyta</taxon>
        <taxon>Embryophyta</taxon>
        <taxon>Tracheophyta</taxon>
        <taxon>Spermatophyta</taxon>
        <taxon>Magnoliopsida</taxon>
        <taxon>eudicotyledons</taxon>
        <taxon>Gunneridae</taxon>
        <taxon>Pentapetalae</taxon>
        <taxon>rosids</taxon>
        <taxon>malvids</taxon>
        <taxon>Brassicales</taxon>
        <taxon>Brassicaceae</taxon>
        <taxon>Brassiceae</taxon>
        <taxon>Brassica</taxon>
    </lineage>
</organism>
<evidence type="ECO:0000259" key="6">
    <source>
        <dbReference type="PROSITE" id="PS50600"/>
    </source>
</evidence>
<evidence type="ECO:0000313" key="7">
    <source>
        <dbReference type="EMBL" id="KAF2562421.1"/>
    </source>
</evidence>
<dbReference type="PROSITE" id="PS50600">
    <property type="entry name" value="ULP_PROTEASE"/>
    <property type="match status" value="1"/>
</dbReference>
<gene>
    <name evidence="8" type="ORF">F2Q68_00009934</name>
    <name evidence="7" type="ORF">F2Q70_00016967</name>
</gene>
<comment type="caution">
    <text evidence="8">The sequence shown here is derived from an EMBL/GenBank/DDBJ whole genome shotgun (WGS) entry which is preliminary data.</text>
</comment>
<keyword evidence="3" id="KW-0378">Hydrolase</keyword>
<dbReference type="InterPro" id="IPR038765">
    <property type="entry name" value="Papain-like_cys_pep_sf"/>
</dbReference>
<feature type="compositionally biased region" description="Acidic residues" evidence="5">
    <location>
        <begin position="296"/>
        <end position="306"/>
    </location>
</feature>
<dbReference type="SUPFAM" id="SSF54001">
    <property type="entry name" value="Cysteine proteinases"/>
    <property type="match status" value="1"/>
</dbReference>
<dbReference type="Proteomes" id="UP000712281">
    <property type="component" value="Unassembled WGS sequence"/>
</dbReference>
<proteinExistence type="inferred from homology"/>
<dbReference type="InterPro" id="IPR003653">
    <property type="entry name" value="Peptidase_C48_C"/>
</dbReference>
<feature type="region of interest" description="Disordered" evidence="5">
    <location>
        <begin position="57"/>
        <end position="88"/>
    </location>
</feature>
<comment type="similarity">
    <text evidence="1">Belongs to the peptidase C48 family.</text>
</comment>
<dbReference type="PANTHER" id="PTHR12606">
    <property type="entry name" value="SENTRIN/SUMO-SPECIFIC PROTEASE"/>
    <property type="match status" value="1"/>
</dbReference>
<evidence type="ECO:0000256" key="4">
    <source>
        <dbReference type="ARBA" id="ARBA00022807"/>
    </source>
</evidence>
<feature type="region of interest" description="Disordered" evidence="5">
    <location>
        <begin position="175"/>
        <end position="315"/>
    </location>
</feature>
<feature type="compositionally biased region" description="Basic and acidic residues" evidence="5">
    <location>
        <begin position="283"/>
        <end position="295"/>
    </location>
</feature>
<feature type="compositionally biased region" description="Basic and acidic residues" evidence="5">
    <location>
        <begin position="71"/>
        <end position="88"/>
    </location>
</feature>
<dbReference type="GO" id="GO:0006508">
    <property type="term" value="P:proteolysis"/>
    <property type="evidence" value="ECO:0007669"/>
    <property type="project" value="UniProtKB-KW"/>
</dbReference>
<keyword evidence="2" id="KW-0645">Protease</keyword>
<sequence>MSPRSVDEVHPIWEHQDEDPEINNLLEFLRQDNSLSTITWQALPEYPLTPIECNKRRRVASQRKSKKPKKVARDGQENIADGGEKRGDIAKTEEQVQSDEFLNSGRISFQRLFEKVEVVEKLFLPVSAVFQSAGGITMDNLASRLTRLEELAEEIMPVKTPAHDQLSNTKLPAKPVKVEGSTGETTVQGTDGHQDPGKEGDMEEGKLVSEDHPDNPKEENAGEYMEEELLFERQGINVGRSAPQTEREDHPDNPDEENAGEDMEEELPYEGEGIDVGESAPQTERDDHADNREEDNAGEEADEEQGNEQSQSKYTVDRLLQEINQDYSLEETKPSKIEDHWLLIPKVEETSESKKEPVYEKAITVSSESLNPHPFARMQKIDKLAATSSASVTIVVPSQDLLVKVAEQKKSRLQYQAKYPPPKYEENRIRVLSPNLRSPFEPGTQVKGALNRCAKLYTVTELEEVVYGKVAESKVAELNTFMSRKDSVYPIGSPTRASEFFNVFLTRRKWLQDEVGDLTFDTYLAFQMLWSHQYENWKANEALPGGTFFYYYGLTPRYAEIKRWWGENVDTIFSCLNVHENSHWVAMVISIPERTVKIYYSGSPVRGTVLLKKAAEPFARMVPYALWLFAEEEHKPSVDRTAFKIDCIWKGVPRAKNPYGDCGVYTLKFLECLMMGVQFKPQFLKDINMGKVRETSQRRCM</sequence>
<feature type="compositionally biased region" description="Basic and acidic residues" evidence="5">
    <location>
        <begin position="192"/>
        <end position="220"/>
    </location>
</feature>
<evidence type="ECO:0000256" key="2">
    <source>
        <dbReference type="ARBA" id="ARBA00022670"/>
    </source>
</evidence>
<accession>A0A8S9KYN1</accession>
<feature type="compositionally biased region" description="Basic residues" evidence="5">
    <location>
        <begin position="57"/>
        <end position="70"/>
    </location>
</feature>
<dbReference type="GO" id="GO:0005634">
    <property type="term" value="C:nucleus"/>
    <property type="evidence" value="ECO:0007669"/>
    <property type="project" value="TreeGrafter"/>
</dbReference>
<dbReference type="GO" id="GO:0016926">
    <property type="term" value="P:protein desumoylation"/>
    <property type="evidence" value="ECO:0007669"/>
    <property type="project" value="TreeGrafter"/>
</dbReference>
<feature type="domain" description="Ubiquitin-like protease family profile" evidence="6">
    <location>
        <begin position="481"/>
        <end position="673"/>
    </location>
</feature>
<name>A0A8S9KYN1_BRACR</name>
<evidence type="ECO:0000256" key="3">
    <source>
        <dbReference type="ARBA" id="ARBA00022801"/>
    </source>
</evidence>
<dbReference type="AlphaFoldDB" id="A0A8S9KYN1"/>
<evidence type="ECO:0000313" key="9">
    <source>
        <dbReference type="Proteomes" id="UP000712281"/>
    </source>
</evidence>
<feature type="compositionally biased region" description="Polar residues" evidence="5">
    <location>
        <begin position="182"/>
        <end position="191"/>
    </location>
</feature>
<evidence type="ECO:0000313" key="8">
    <source>
        <dbReference type="EMBL" id="KAF2598807.1"/>
    </source>
</evidence>